<dbReference type="GO" id="GO:0021675">
    <property type="term" value="P:nerve development"/>
    <property type="evidence" value="ECO:0007669"/>
    <property type="project" value="TreeGrafter"/>
</dbReference>
<evidence type="ECO:0000256" key="22">
    <source>
        <dbReference type="ARBA" id="ARBA00030092"/>
    </source>
</evidence>
<feature type="compositionally biased region" description="Polar residues" evidence="25">
    <location>
        <begin position="481"/>
        <end position="491"/>
    </location>
</feature>
<keyword evidence="12 26" id="KW-1133">Transmembrane helix</keyword>
<feature type="compositionally biased region" description="Polar residues" evidence="25">
    <location>
        <begin position="372"/>
        <end position="381"/>
    </location>
</feature>
<keyword evidence="15" id="KW-0325">Glycoprotein</keyword>
<evidence type="ECO:0000256" key="6">
    <source>
        <dbReference type="ARBA" id="ARBA00022475"/>
    </source>
</evidence>
<evidence type="ECO:0000256" key="8">
    <source>
        <dbReference type="ARBA" id="ARBA00022525"/>
    </source>
</evidence>
<evidence type="ECO:0000256" key="12">
    <source>
        <dbReference type="ARBA" id="ARBA00022989"/>
    </source>
</evidence>
<evidence type="ECO:0000256" key="26">
    <source>
        <dbReference type="SAM" id="Phobius"/>
    </source>
</evidence>
<evidence type="ECO:0000256" key="15">
    <source>
        <dbReference type="ARBA" id="ARBA00023180"/>
    </source>
</evidence>
<evidence type="ECO:0000256" key="7">
    <source>
        <dbReference type="ARBA" id="ARBA00022490"/>
    </source>
</evidence>
<dbReference type="SMART" id="SM00736">
    <property type="entry name" value="CADG"/>
    <property type="match status" value="3"/>
</dbReference>
<feature type="domain" description="Peptidase S72" evidence="28">
    <location>
        <begin position="898"/>
        <end position="1029"/>
    </location>
</feature>
<comment type="caution">
    <text evidence="29">The sequence shown here is derived from an EMBL/GenBank/DDBJ whole genome shotgun (WGS) entry which is preliminary data.</text>
</comment>
<evidence type="ECO:0000256" key="17">
    <source>
        <dbReference type="ARBA" id="ARBA00023242"/>
    </source>
</evidence>
<dbReference type="Gene3D" id="2.60.40.10">
    <property type="entry name" value="Immunoglobulins"/>
    <property type="match status" value="3"/>
</dbReference>
<dbReference type="AlphaFoldDB" id="A0A8S1BNM3"/>
<dbReference type="GO" id="GO:0005654">
    <property type="term" value="C:nucleoplasm"/>
    <property type="evidence" value="ECO:0007669"/>
    <property type="project" value="UniProtKB-SubCell"/>
</dbReference>
<dbReference type="Pfam" id="PF05345">
    <property type="entry name" value="He_PIG"/>
    <property type="match status" value="1"/>
</dbReference>
<dbReference type="Proteomes" id="UP000494165">
    <property type="component" value="Unassembled WGS sequence"/>
</dbReference>
<keyword evidence="30" id="KW-1185">Reference proteome</keyword>
<dbReference type="GO" id="GO:0005576">
    <property type="term" value="C:extracellular region"/>
    <property type="evidence" value="ECO:0007669"/>
    <property type="project" value="UniProtKB-SubCell"/>
</dbReference>
<keyword evidence="16" id="KW-0206">Cytoskeleton</keyword>
<evidence type="ECO:0000256" key="21">
    <source>
        <dbReference type="ARBA" id="ARBA00026224"/>
    </source>
</evidence>
<keyword evidence="13" id="KW-0770">Synapse</keyword>
<dbReference type="GO" id="GO:0043236">
    <property type="term" value="F:laminin binding"/>
    <property type="evidence" value="ECO:0007669"/>
    <property type="project" value="TreeGrafter"/>
</dbReference>
<keyword evidence="8" id="KW-0964">Secreted</keyword>
<keyword evidence="17" id="KW-0539">Nucleus</keyword>
<dbReference type="SUPFAM" id="SSF49313">
    <property type="entry name" value="Cadherin-like"/>
    <property type="match status" value="3"/>
</dbReference>
<feature type="compositionally biased region" description="Pro residues" evidence="25">
    <location>
        <begin position="1207"/>
        <end position="1221"/>
    </location>
</feature>
<evidence type="ECO:0000256" key="13">
    <source>
        <dbReference type="ARBA" id="ARBA00023018"/>
    </source>
</evidence>
<sequence length="1221" mass="134144">MKTLVVLMLLGLAAALGPVNHHLQQELDMGSPNNLAATAVAAAMEDSGSDFDFESSRMPDSKLSVSAPSWPNGDLERVQRLWGIADTSATVGHLFSFSVPADAFSGDVRSYEAVVDKSKSLPKWLLFQATTGHFEGVPGASDVGEVYVRVIARGENGESASDVFAINVVPKSNYQIPECDVGQDRLQISVLVDAQLKKINPKRRVASIRNLAGFLSVSPDTVKMLNQDSESAVSLHDETVVAAGPGNSKHGRTTLDPAVVLKFPSTCSTPGHPLLIERLQALAKDGTLAEVLQLPVIGWLAQQTTPRLLTTKAPIRERRQIEGSGGGDDVGTDDYEYESRESTDDDEDLDEDVTPPAREVPSMASPIFPEATTATTPQLQSEHPRRHHHGENLSEEDFAVSPTNSPALVASIVPTPSLVPIRPTRLSDLVTTPEGPDGPIEPTRVGAEDFMPVTPSFTPSLTPEPDYEGSEEDETSEDTNVYGSSPSSPRVTQPLPAFPSSSPSWSTIESRPVSAEDELSSTTESINRATTEEIEFGIKNFAPQIKQRLPKQVVTAGKVFRFTIPEDSFQDFEDGNTKKLRLIFKSAQGTALSSSSWIQFDTATQVVYGLPLEDHVSRWNYYVEAMDKEGKTVTDTLEVVVQQHKASRAVNHAFSLQLKIDSKFDFPSSVDWQMNVLSGLTKFFGDSNENHITVLNATASMSSSDNILFSWTNDSLPKEECPTHTLKQMYSKMTINEKGDASSDLKQAIGKTFTIKHVMFKGISNCESLALGPQLATRQKELPTDEGDSNFPPSLRNHVDHLNATAGELLVYRVPEDTFYDNEDGSTRNMKLSLLLMSRSPVEPTNWLQFDAKNQEFFGIPEKHDKGTREYQLVCEDSNGHSINDGLEVTVHQAEQRPHHVEFRMTLSKPTLSEVEKNAANKRKLVERIAELFGDSDTKNVILDNLRQPPFQHHSGPSPTIEVLWFNKSLPVDHCPEAEVASLRRIIISEEAQGHSNPSVSHTQFSPRVTEVMRSDFNVLRIMMVPTGLCQSEFTFEHSPMTPEPPPDDDLNTLGSGKSSDEYLITFIVPAVVIAAMVLLAVLVAFALYRRRRRGKLAVGERGGPGTPGFRTRGIPVIFQDELDEKAVEPAAKSPVIMKEEKPPLPPPEYAVPLLGMSPHATPQMMQHRHPTAEDPLLSEEPEASPYQPPPPFAASGRENGRQSRPKPTPTYRKPPPYVPP</sequence>
<keyword evidence="14" id="KW-1015">Disulfide bond</keyword>
<evidence type="ECO:0000256" key="1">
    <source>
        <dbReference type="ARBA" id="ARBA00004135"/>
    </source>
</evidence>
<dbReference type="InterPro" id="IPR015919">
    <property type="entry name" value="Cadherin-like_sf"/>
</dbReference>
<evidence type="ECO:0000256" key="23">
    <source>
        <dbReference type="ARBA" id="ARBA00031034"/>
    </source>
</evidence>
<evidence type="ECO:0000256" key="19">
    <source>
        <dbReference type="ARBA" id="ARBA00023567"/>
    </source>
</evidence>
<keyword evidence="9" id="KW-0597">Phosphoprotein</keyword>
<feature type="transmembrane region" description="Helical" evidence="26">
    <location>
        <begin position="1063"/>
        <end position="1089"/>
    </location>
</feature>
<reference evidence="29 30" key="1">
    <citation type="submission" date="2020-04" db="EMBL/GenBank/DDBJ databases">
        <authorList>
            <person name="Alioto T."/>
            <person name="Alioto T."/>
            <person name="Gomez Garrido J."/>
        </authorList>
    </citation>
    <scope>NUCLEOTIDE SEQUENCE [LARGE SCALE GENOMIC DNA]</scope>
</reference>
<evidence type="ECO:0000259" key="28">
    <source>
        <dbReference type="PROSITE" id="PS51699"/>
    </source>
</evidence>
<keyword evidence="6" id="KW-1003">Cell membrane</keyword>
<proteinExistence type="predicted"/>
<dbReference type="InterPro" id="IPR027468">
    <property type="entry name" value="Alpha-dystroglycan_domain_2"/>
</dbReference>
<dbReference type="SUPFAM" id="SSF111006">
    <property type="entry name" value="Dystroglycan, domain 2"/>
    <property type="match status" value="1"/>
</dbReference>
<evidence type="ECO:0000256" key="10">
    <source>
        <dbReference type="ARBA" id="ARBA00022692"/>
    </source>
</evidence>
<dbReference type="GO" id="GO:0002009">
    <property type="term" value="P:morphogenesis of an epithelium"/>
    <property type="evidence" value="ECO:0007669"/>
    <property type="project" value="TreeGrafter"/>
</dbReference>
<feature type="signal peptide" evidence="27">
    <location>
        <begin position="1"/>
        <end position="15"/>
    </location>
</feature>
<dbReference type="PROSITE" id="PS51699">
    <property type="entry name" value="SEA_DG"/>
    <property type="match status" value="2"/>
</dbReference>
<feature type="region of interest" description="Disordered" evidence="25">
    <location>
        <begin position="428"/>
        <end position="526"/>
    </location>
</feature>
<keyword evidence="10 26" id="KW-0812">Transmembrane</keyword>
<comment type="function">
    <text evidence="20">Transmembrane protein that plays important roles in connecting the extracellular matrix to the cytoskeleton. Acts as a cell adhesion receptor in both muscle and non-muscle tissues. Receptor for both DMD and UTRN and, through these interactions, scaffolds axin to the cytoskeleton. Also functions in cell adhesion-mediated signaling and implicated in cell polarity.</text>
</comment>
<gene>
    <name evidence="29" type="ORF">CLODIP_2_CD11506</name>
</gene>
<dbReference type="InterPro" id="IPR006644">
    <property type="entry name" value="Cadg"/>
</dbReference>
<keyword evidence="7" id="KW-0963">Cytoplasm</keyword>
<comment type="subcellular location">
    <subcellularLocation>
        <location evidence="1">Cell membrane</location>
        <location evidence="1">Sarcolemma</location>
    </subcellularLocation>
    <subcellularLocation>
        <location evidence="4">Cell membrane</location>
        <topology evidence="4">Single-pass type I membrane protein</topology>
    </subcellularLocation>
    <subcellularLocation>
        <location evidence="3">Cytoplasm</location>
        <location evidence="3">Cytoskeleton</location>
    </subcellularLocation>
    <subcellularLocation>
        <location evidence="5">Nucleus</location>
        <location evidence="5">Nucleoplasm</location>
    </subcellularLocation>
    <subcellularLocation>
        <location evidence="24">Postsynaptic cell membrane</location>
    </subcellularLocation>
    <subcellularLocation>
        <location evidence="2">Secreted</location>
        <location evidence="2">Extracellular space</location>
    </subcellularLocation>
</comment>
<evidence type="ECO:0000256" key="20">
    <source>
        <dbReference type="ARBA" id="ARBA00024991"/>
    </source>
</evidence>
<name>A0A8S1BNM3_9INSE</name>
<evidence type="ECO:0000256" key="24">
    <source>
        <dbReference type="ARBA" id="ARBA00034100"/>
    </source>
</evidence>
<keyword evidence="11 27" id="KW-0732">Signal</keyword>
<dbReference type="GO" id="GO:0045211">
    <property type="term" value="C:postsynaptic membrane"/>
    <property type="evidence" value="ECO:0007669"/>
    <property type="project" value="UniProtKB-SubCell"/>
</dbReference>
<evidence type="ECO:0000313" key="29">
    <source>
        <dbReference type="EMBL" id="CAB3361022.1"/>
    </source>
</evidence>
<evidence type="ECO:0000256" key="2">
    <source>
        <dbReference type="ARBA" id="ARBA00004239"/>
    </source>
</evidence>
<dbReference type="InterPro" id="IPR041631">
    <property type="entry name" value="Alpha_DG1_N2"/>
</dbReference>
<dbReference type="GO" id="GO:0016011">
    <property type="term" value="C:dystroglycan complex"/>
    <property type="evidence" value="ECO:0007669"/>
    <property type="project" value="TreeGrafter"/>
</dbReference>
<keyword evidence="26" id="KW-0472">Membrane</keyword>
<evidence type="ECO:0000256" key="9">
    <source>
        <dbReference type="ARBA" id="ARBA00022553"/>
    </source>
</evidence>
<dbReference type="CDD" id="cd11303">
    <property type="entry name" value="Dystroglycan_repeat"/>
    <property type="match status" value="1"/>
</dbReference>
<dbReference type="PANTHER" id="PTHR21559:SF21">
    <property type="entry name" value="DYSTROGLYCAN 1"/>
    <property type="match status" value="1"/>
</dbReference>
<feature type="domain" description="Peptidase S72" evidence="28">
    <location>
        <begin position="649"/>
        <end position="765"/>
    </location>
</feature>
<feature type="compositionally biased region" description="Low complexity" evidence="25">
    <location>
        <begin position="494"/>
        <end position="512"/>
    </location>
</feature>
<evidence type="ECO:0000256" key="16">
    <source>
        <dbReference type="ARBA" id="ARBA00023212"/>
    </source>
</evidence>
<dbReference type="EMBL" id="CADEPI010000005">
    <property type="protein sequence ID" value="CAB3361022.1"/>
    <property type="molecule type" value="Genomic_DNA"/>
</dbReference>
<evidence type="ECO:0000256" key="14">
    <source>
        <dbReference type="ARBA" id="ARBA00023157"/>
    </source>
</evidence>
<comment type="function">
    <text evidence="19">The dystroglycan complex is involved in a number of processes including laminin and basement membrane assembly, sarcolemmal stability, cell survival, peripheral nerve myelination, nodal structure, cell migration, and epithelial polarization.</text>
</comment>
<evidence type="ECO:0000313" key="30">
    <source>
        <dbReference type="Proteomes" id="UP000494165"/>
    </source>
</evidence>
<dbReference type="OrthoDB" id="5990676at2759"/>
<evidence type="ECO:0000256" key="27">
    <source>
        <dbReference type="SAM" id="SignalP"/>
    </source>
</evidence>
<feature type="compositionally biased region" description="Acidic residues" evidence="25">
    <location>
        <begin position="343"/>
        <end position="353"/>
    </location>
</feature>
<protein>
    <recommendedName>
        <fullName evidence="21">Dystroglycan 1</fullName>
    </recommendedName>
    <alternativeName>
        <fullName evidence="23">Dystroglycan</fullName>
    </alternativeName>
    <alternativeName>
        <fullName evidence="22">Dystrophin-associated glycoprotein 1</fullName>
    </alternativeName>
</protein>
<feature type="chain" id="PRO_5035766846" description="Dystroglycan 1" evidence="27">
    <location>
        <begin position="16"/>
        <end position="1221"/>
    </location>
</feature>
<feature type="region of interest" description="Disordered" evidence="25">
    <location>
        <begin position="311"/>
        <end position="389"/>
    </location>
</feature>
<dbReference type="Pfam" id="PF05454">
    <property type="entry name" value="DAG1"/>
    <property type="match status" value="2"/>
</dbReference>
<evidence type="ECO:0000256" key="11">
    <source>
        <dbReference type="ARBA" id="ARBA00022729"/>
    </source>
</evidence>
<dbReference type="GO" id="GO:0005509">
    <property type="term" value="F:calcium ion binding"/>
    <property type="evidence" value="ECO:0007669"/>
    <property type="project" value="InterPro"/>
</dbReference>
<dbReference type="GO" id="GO:0042383">
    <property type="term" value="C:sarcolemma"/>
    <property type="evidence" value="ECO:0007669"/>
    <property type="project" value="UniProtKB-SubCell"/>
</dbReference>
<dbReference type="InterPro" id="IPR008465">
    <property type="entry name" value="DAG1_C"/>
</dbReference>
<feature type="region of interest" description="Disordered" evidence="25">
    <location>
        <begin position="1154"/>
        <end position="1221"/>
    </location>
</feature>
<dbReference type="Gene3D" id="3.30.70.1040">
    <property type="entry name" value="Dystroglycan, domain 2"/>
    <property type="match status" value="1"/>
</dbReference>
<evidence type="ECO:0000256" key="3">
    <source>
        <dbReference type="ARBA" id="ARBA00004245"/>
    </source>
</evidence>
<evidence type="ECO:0000256" key="25">
    <source>
        <dbReference type="SAM" id="MobiDB-lite"/>
    </source>
</evidence>
<dbReference type="InterPro" id="IPR030398">
    <property type="entry name" value="SEA_DG_dom"/>
</dbReference>
<dbReference type="InterPro" id="IPR013783">
    <property type="entry name" value="Ig-like_fold"/>
</dbReference>
<evidence type="ECO:0000256" key="4">
    <source>
        <dbReference type="ARBA" id="ARBA00004251"/>
    </source>
</evidence>
<evidence type="ECO:0000256" key="18">
    <source>
        <dbReference type="ARBA" id="ARBA00023257"/>
    </source>
</evidence>
<feature type="compositionally biased region" description="Acidic residues" evidence="25">
    <location>
        <begin position="465"/>
        <end position="477"/>
    </location>
</feature>
<dbReference type="PANTHER" id="PTHR21559">
    <property type="entry name" value="DYSTROGLYCAN-RELATED"/>
    <property type="match status" value="1"/>
</dbReference>
<keyword evidence="18" id="KW-0628">Postsynaptic cell membrane</keyword>
<evidence type="ECO:0000256" key="5">
    <source>
        <dbReference type="ARBA" id="ARBA00004642"/>
    </source>
</evidence>
<organism evidence="29 30">
    <name type="scientific">Cloeon dipterum</name>
    <dbReference type="NCBI Taxonomy" id="197152"/>
    <lineage>
        <taxon>Eukaryota</taxon>
        <taxon>Metazoa</taxon>
        <taxon>Ecdysozoa</taxon>
        <taxon>Arthropoda</taxon>
        <taxon>Hexapoda</taxon>
        <taxon>Insecta</taxon>
        <taxon>Pterygota</taxon>
        <taxon>Palaeoptera</taxon>
        <taxon>Ephemeroptera</taxon>
        <taxon>Pisciforma</taxon>
        <taxon>Baetidae</taxon>
        <taxon>Cloeon</taxon>
    </lineage>
</organism>
<dbReference type="GO" id="GO:0007411">
    <property type="term" value="P:axon guidance"/>
    <property type="evidence" value="ECO:0007669"/>
    <property type="project" value="TreeGrafter"/>
</dbReference>
<dbReference type="Pfam" id="PF18424">
    <property type="entry name" value="a_DG1_N2"/>
    <property type="match status" value="1"/>
</dbReference>
<accession>A0A8S1BNM3</accession>
<dbReference type="GO" id="GO:0005856">
    <property type="term" value="C:cytoskeleton"/>
    <property type="evidence" value="ECO:0007669"/>
    <property type="project" value="UniProtKB-SubCell"/>
</dbReference>